<name>A0ABU8U131_9ACTN</name>
<reference evidence="2 3" key="1">
    <citation type="submission" date="2024-03" db="EMBL/GenBank/DDBJ databases">
        <title>Novel Streptomyces species of biotechnological and ecological value are a feature of Machair soil.</title>
        <authorList>
            <person name="Prole J.R."/>
            <person name="Goodfellow M."/>
            <person name="Allenby N."/>
            <person name="Ward A.C."/>
        </authorList>
    </citation>
    <scope>NUCLEOTIDE SEQUENCE [LARGE SCALE GENOMIC DNA]</scope>
    <source>
        <strain evidence="2 3">MS1.HAVA.3</strain>
    </source>
</reference>
<accession>A0ABU8U131</accession>
<protein>
    <submittedName>
        <fullName evidence="2">Uncharacterized protein</fullName>
    </submittedName>
</protein>
<dbReference type="EMBL" id="JBBKAM010000002">
    <property type="protein sequence ID" value="MEJ8641034.1"/>
    <property type="molecule type" value="Genomic_DNA"/>
</dbReference>
<evidence type="ECO:0000256" key="1">
    <source>
        <dbReference type="SAM" id="MobiDB-lite"/>
    </source>
</evidence>
<feature type="region of interest" description="Disordered" evidence="1">
    <location>
        <begin position="1"/>
        <end position="22"/>
    </location>
</feature>
<proteinExistence type="predicted"/>
<keyword evidence="3" id="KW-1185">Reference proteome</keyword>
<evidence type="ECO:0000313" key="2">
    <source>
        <dbReference type="EMBL" id="MEJ8641034.1"/>
    </source>
</evidence>
<organism evidence="2 3">
    <name type="scientific">Streptomyces caledonius</name>
    <dbReference type="NCBI Taxonomy" id="3134107"/>
    <lineage>
        <taxon>Bacteria</taxon>
        <taxon>Bacillati</taxon>
        <taxon>Actinomycetota</taxon>
        <taxon>Actinomycetes</taxon>
        <taxon>Kitasatosporales</taxon>
        <taxon>Streptomycetaceae</taxon>
        <taxon>Streptomyces</taxon>
    </lineage>
</organism>
<dbReference type="Proteomes" id="UP001382904">
    <property type="component" value="Unassembled WGS sequence"/>
</dbReference>
<comment type="caution">
    <text evidence="2">The sequence shown here is derived from an EMBL/GenBank/DDBJ whole genome shotgun (WGS) entry which is preliminary data.</text>
</comment>
<evidence type="ECO:0000313" key="3">
    <source>
        <dbReference type="Proteomes" id="UP001382904"/>
    </source>
</evidence>
<feature type="compositionally biased region" description="Low complexity" evidence="1">
    <location>
        <begin position="1"/>
        <end position="21"/>
    </location>
</feature>
<gene>
    <name evidence="2" type="ORF">WKI68_05295</name>
</gene>
<sequence>MNKTEPGPAATGTPTGRTTSADELVRLDALSRSLPGAGGQRTYWMKITPTRVTGRRVVNR</sequence>